<evidence type="ECO:0000256" key="1">
    <source>
        <dbReference type="ARBA" id="ARBA00004651"/>
    </source>
</evidence>
<feature type="transmembrane region" description="Helical" evidence="6">
    <location>
        <begin position="262"/>
        <end position="284"/>
    </location>
</feature>
<dbReference type="PROSITE" id="PS50850">
    <property type="entry name" value="MFS"/>
    <property type="match status" value="1"/>
</dbReference>
<feature type="transmembrane region" description="Helical" evidence="6">
    <location>
        <begin position="58"/>
        <end position="82"/>
    </location>
</feature>
<dbReference type="EMBL" id="FOSL01000026">
    <property type="protein sequence ID" value="SFL04772.1"/>
    <property type="molecule type" value="Genomic_DNA"/>
</dbReference>
<feature type="transmembrane region" description="Helical" evidence="6">
    <location>
        <begin position="153"/>
        <end position="175"/>
    </location>
</feature>
<keyword evidence="9" id="KW-1185">Reference proteome</keyword>
<dbReference type="InterPro" id="IPR011701">
    <property type="entry name" value="MFS"/>
</dbReference>
<feature type="transmembrane region" description="Helical" evidence="6">
    <location>
        <begin position="317"/>
        <end position="340"/>
    </location>
</feature>
<evidence type="ECO:0000256" key="2">
    <source>
        <dbReference type="ARBA" id="ARBA00022475"/>
    </source>
</evidence>
<dbReference type="PANTHER" id="PTHR43124">
    <property type="entry name" value="PURINE EFFLUX PUMP PBUE"/>
    <property type="match status" value="1"/>
</dbReference>
<dbReference type="GO" id="GO:0005886">
    <property type="term" value="C:plasma membrane"/>
    <property type="evidence" value="ECO:0007669"/>
    <property type="project" value="UniProtKB-SubCell"/>
</dbReference>
<gene>
    <name evidence="8" type="ORF">SAMN04488498_12638</name>
</gene>
<evidence type="ECO:0000313" key="8">
    <source>
        <dbReference type="EMBL" id="SFL04772.1"/>
    </source>
</evidence>
<keyword evidence="3 6" id="KW-0812">Transmembrane</keyword>
<proteinExistence type="predicted"/>
<protein>
    <submittedName>
        <fullName evidence="8">MFS transporter, DHA1 family, purine ribonucleoside efflux pump</fullName>
    </submittedName>
</protein>
<feature type="transmembrane region" description="Helical" evidence="6">
    <location>
        <begin position="352"/>
        <end position="372"/>
    </location>
</feature>
<keyword evidence="4 6" id="KW-1133">Transmembrane helix</keyword>
<evidence type="ECO:0000313" key="9">
    <source>
        <dbReference type="Proteomes" id="UP000323300"/>
    </source>
</evidence>
<dbReference type="Gene3D" id="1.20.1250.20">
    <property type="entry name" value="MFS general substrate transporter like domains"/>
    <property type="match status" value="1"/>
</dbReference>
<name>A0A1I4EG77_9HYPH</name>
<accession>A0A1I4EG77</accession>
<reference evidence="8 9" key="1">
    <citation type="submission" date="2016-10" db="EMBL/GenBank/DDBJ databases">
        <authorList>
            <person name="Varghese N."/>
            <person name="Submissions S."/>
        </authorList>
    </citation>
    <scope>NUCLEOTIDE SEQUENCE [LARGE SCALE GENOMIC DNA]</scope>
    <source>
        <strain evidence="8 9">DSM 21822</strain>
    </source>
</reference>
<evidence type="ECO:0000256" key="4">
    <source>
        <dbReference type="ARBA" id="ARBA00022989"/>
    </source>
</evidence>
<dbReference type="PANTHER" id="PTHR43124:SF5">
    <property type="entry name" value="PURINE RIBONUCLEOSIDE EFFLUX PUMP NEPI"/>
    <property type="match status" value="1"/>
</dbReference>
<dbReference type="InterPro" id="IPR050189">
    <property type="entry name" value="MFS_Efflux_Transporters"/>
</dbReference>
<evidence type="ECO:0000256" key="6">
    <source>
        <dbReference type="SAM" id="Phobius"/>
    </source>
</evidence>
<feature type="transmembrane region" description="Helical" evidence="6">
    <location>
        <begin position="120"/>
        <end position="141"/>
    </location>
</feature>
<feature type="transmembrane region" description="Helical" evidence="6">
    <location>
        <begin position="26"/>
        <end position="46"/>
    </location>
</feature>
<dbReference type="InterPro" id="IPR036259">
    <property type="entry name" value="MFS_trans_sf"/>
</dbReference>
<dbReference type="OrthoDB" id="9812189at2"/>
<dbReference type="Proteomes" id="UP000323300">
    <property type="component" value="Unassembled WGS sequence"/>
</dbReference>
<organism evidence="8 9">
    <name type="scientific">Neomesorhizobium albiziae</name>
    <dbReference type="NCBI Taxonomy" id="335020"/>
    <lineage>
        <taxon>Bacteria</taxon>
        <taxon>Pseudomonadati</taxon>
        <taxon>Pseudomonadota</taxon>
        <taxon>Alphaproteobacteria</taxon>
        <taxon>Hyphomicrobiales</taxon>
        <taxon>Phyllobacteriaceae</taxon>
        <taxon>Neomesorhizobium</taxon>
    </lineage>
</organism>
<comment type="subcellular location">
    <subcellularLocation>
        <location evidence="1">Cell membrane</location>
        <topology evidence="1">Multi-pass membrane protein</topology>
    </subcellularLocation>
</comment>
<keyword evidence="2" id="KW-1003">Cell membrane</keyword>
<evidence type="ECO:0000256" key="5">
    <source>
        <dbReference type="ARBA" id="ARBA00023136"/>
    </source>
</evidence>
<evidence type="ECO:0000259" key="7">
    <source>
        <dbReference type="PROSITE" id="PS50850"/>
    </source>
</evidence>
<sequence>MTESATGFMDAVLHDPEKPDQRSGPAWGAVISLALGTFGLVTAEFLPASVLTPLARDLGITVGAAGQALTATAIVGAISAPTMAIITKRLDRRIVMWALTLLQILSNVLSAVAWSLPVFLTARVVLGIALGGFWSISAALATRLVPSHLLRRAMSIILTGGSVATVCAAPIGAYVGDIWGWRAAFMIAAVVSAVTLLVQLITIPRLPPVGMANFRSLLDVAKNPMIKVALLVVLLVVSGHFAGIIYIRDFLEEVPALDIETISLVLLAFGIGGFFGNLAAGFLAEHSLKAVAALPALLIGIAAVSLLTVGASASASAIAVAVWGFAFGAVPVGLQTWMVLRAAPEQAESAGGLMAATFQVAIAAGAIFGGLLVDSAGVASAVAYSAVATFLAALTVFLLGPKRET</sequence>
<evidence type="ECO:0000256" key="3">
    <source>
        <dbReference type="ARBA" id="ARBA00022692"/>
    </source>
</evidence>
<feature type="transmembrane region" description="Helical" evidence="6">
    <location>
        <begin position="181"/>
        <end position="203"/>
    </location>
</feature>
<feature type="transmembrane region" description="Helical" evidence="6">
    <location>
        <begin position="94"/>
        <end position="114"/>
    </location>
</feature>
<feature type="transmembrane region" description="Helical" evidence="6">
    <location>
        <begin position="378"/>
        <end position="399"/>
    </location>
</feature>
<dbReference type="SUPFAM" id="SSF103473">
    <property type="entry name" value="MFS general substrate transporter"/>
    <property type="match status" value="1"/>
</dbReference>
<feature type="domain" description="Major facilitator superfamily (MFS) profile" evidence="7">
    <location>
        <begin position="29"/>
        <end position="404"/>
    </location>
</feature>
<feature type="transmembrane region" description="Helical" evidence="6">
    <location>
        <begin position="291"/>
        <end position="311"/>
    </location>
</feature>
<feature type="transmembrane region" description="Helical" evidence="6">
    <location>
        <begin position="224"/>
        <end position="247"/>
    </location>
</feature>
<dbReference type="RefSeq" id="WP_149763227.1">
    <property type="nucleotide sequence ID" value="NZ_BSPE01000029.1"/>
</dbReference>
<dbReference type="InterPro" id="IPR020846">
    <property type="entry name" value="MFS_dom"/>
</dbReference>
<dbReference type="AlphaFoldDB" id="A0A1I4EG77"/>
<dbReference type="GO" id="GO:0022857">
    <property type="term" value="F:transmembrane transporter activity"/>
    <property type="evidence" value="ECO:0007669"/>
    <property type="project" value="InterPro"/>
</dbReference>
<dbReference type="CDD" id="cd17324">
    <property type="entry name" value="MFS_NepI_like"/>
    <property type="match status" value="1"/>
</dbReference>
<keyword evidence="5 6" id="KW-0472">Membrane</keyword>
<dbReference type="Pfam" id="PF07690">
    <property type="entry name" value="MFS_1"/>
    <property type="match status" value="1"/>
</dbReference>